<evidence type="ECO:0000313" key="3">
    <source>
        <dbReference type="Proteomes" id="UP000708208"/>
    </source>
</evidence>
<evidence type="ECO:0000256" key="1">
    <source>
        <dbReference type="SAM" id="MobiDB-lite"/>
    </source>
</evidence>
<name>A0A8J2PV39_9HEXA</name>
<feature type="compositionally biased region" description="Basic and acidic residues" evidence="1">
    <location>
        <begin position="470"/>
        <end position="480"/>
    </location>
</feature>
<dbReference type="Proteomes" id="UP000708208">
    <property type="component" value="Unassembled WGS sequence"/>
</dbReference>
<feature type="compositionally biased region" description="Acidic residues" evidence="1">
    <location>
        <begin position="455"/>
        <end position="469"/>
    </location>
</feature>
<reference evidence="2" key="1">
    <citation type="submission" date="2021-06" db="EMBL/GenBank/DDBJ databases">
        <authorList>
            <person name="Hodson N. C."/>
            <person name="Mongue J. A."/>
            <person name="Jaron S. K."/>
        </authorList>
    </citation>
    <scope>NUCLEOTIDE SEQUENCE</scope>
</reference>
<dbReference type="AlphaFoldDB" id="A0A8J2PV39"/>
<accession>A0A8J2PV39</accession>
<comment type="caution">
    <text evidence="2">The sequence shown here is derived from an EMBL/GenBank/DDBJ whole genome shotgun (WGS) entry which is preliminary data.</text>
</comment>
<dbReference type="EMBL" id="CAJVCH010570147">
    <property type="protein sequence ID" value="CAG7834179.1"/>
    <property type="molecule type" value="Genomic_DNA"/>
</dbReference>
<protein>
    <submittedName>
        <fullName evidence="2">Uncharacterized protein</fullName>
    </submittedName>
</protein>
<gene>
    <name evidence="2" type="ORF">AFUS01_LOCUS43709</name>
</gene>
<sequence>MKANSKIITKWLEQIMAKKIIFHFKAIRDYRVHALQPTESDNNMLLLLLDSWTRKAAEDYINSIEKIIRESHKFLDVTAETLETNDIYSKSTKVEVMAQTMSKFYEKIESDVLTKCDSTVVREITSGVTFSEIRNRLNIPSVIISLTKEDNDDDSSNSESFSIIGRQFGVQKIYEANKSAIVGHDLQNLLKKTEKQLKLSLKQINRDNSRTRHNVKKAVDKIHQSLITCMSQIEKNSYQDLEANRYRAEMYVSYKVDQDLKVGKPKKNIQKYLKELSARTRIHAEKIKYVLKLLIKFFDSTNQEYSLFMKESISDFDSIQTHKVNACKCILRASQREFAYMAEIAHAQLLNQVRELEMKDALTYAIGEFVKGMKWVDHHFMKALIDSSRESLQALLQFSLTGKDFSLKVKSTDIQEAIEVINLYFVGFLKSHMTPDENDDNLIERLQNISSSSSSDDEDSSDDNQDPGEEISKENGNHEMNKLSVTAASNSKKMLIGNANEIPMVKQSSSTPGLGYNGNNSSTPIMGNITEFNPEIFLQDKI</sequence>
<keyword evidence="3" id="KW-1185">Reference proteome</keyword>
<organism evidence="2 3">
    <name type="scientific">Allacma fusca</name>
    <dbReference type="NCBI Taxonomy" id="39272"/>
    <lineage>
        <taxon>Eukaryota</taxon>
        <taxon>Metazoa</taxon>
        <taxon>Ecdysozoa</taxon>
        <taxon>Arthropoda</taxon>
        <taxon>Hexapoda</taxon>
        <taxon>Collembola</taxon>
        <taxon>Symphypleona</taxon>
        <taxon>Sminthuridae</taxon>
        <taxon>Allacma</taxon>
    </lineage>
</organism>
<feature type="region of interest" description="Disordered" evidence="1">
    <location>
        <begin position="450"/>
        <end position="480"/>
    </location>
</feature>
<evidence type="ECO:0000313" key="2">
    <source>
        <dbReference type="EMBL" id="CAG7834179.1"/>
    </source>
</evidence>
<proteinExistence type="predicted"/>